<dbReference type="NCBIfam" id="TIGR00732">
    <property type="entry name" value="dprA"/>
    <property type="match status" value="1"/>
</dbReference>
<evidence type="ECO:0000313" key="5">
    <source>
        <dbReference type="Proteomes" id="UP000249046"/>
    </source>
</evidence>
<dbReference type="Proteomes" id="UP000249046">
    <property type="component" value="Unassembled WGS sequence"/>
</dbReference>
<evidence type="ECO:0000259" key="3">
    <source>
        <dbReference type="Pfam" id="PF17782"/>
    </source>
</evidence>
<dbReference type="PANTHER" id="PTHR43022">
    <property type="entry name" value="PROTEIN SMF"/>
    <property type="match status" value="1"/>
</dbReference>
<dbReference type="Pfam" id="PF21102">
    <property type="entry name" value="DprA_N"/>
    <property type="match status" value="1"/>
</dbReference>
<proteinExistence type="inferred from homology"/>
<dbReference type="SUPFAM" id="SSF102405">
    <property type="entry name" value="MCP/YpsA-like"/>
    <property type="match status" value="1"/>
</dbReference>
<evidence type="ECO:0000313" key="4">
    <source>
        <dbReference type="EMBL" id="PZQ16292.1"/>
    </source>
</evidence>
<dbReference type="InterPro" id="IPR036388">
    <property type="entry name" value="WH-like_DNA-bd_sf"/>
</dbReference>
<comment type="caution">
    <text evidence="4">The sequence shown here is derived from an EMBL/GenBank/DDBJ whole genome shotgun (WGS) entry which is preliminary data.</text>
</comment>
<dbReference type="EMBL" id="QFPO01000005">
    <property type="protein sequence ID" value="PZQ16292.1"/>
    <property type="molecule type" value="Genomic_DNA"/>
</dbReference>
<organism evidence="4 5">
    <name type="scientific">Rhodanobacter denitrificans</name>
    <dbReference type="NCBI Taxonomy" id="666685"/>
    <lineage>
        <taxon>Bacteria</taxon>
        <taxon>Pseudomonadati</taxon>
        <taxon>Pseudomonadota</taxon>
        <taxon>Gammaproteobacteria</taxon>
        <taxon>Lysobacterales</taxon>
        <taxon>Rhodanobacteraceae</taxon>
        <taxon>Rhodanobacter</taxon>
    </lineage>
</organism>
<comment type="similarity">
    <text evidence="1">Belongs to the DprA/Smf family.</text>
</comment>
<gene>
    <name evidence="4" type="primary">dprA</name>
    <name evidence="4" type="ORF">DI564_06545</name>
</gene>
<feature type="domain" description="DprA winged helix" evidence="3">
    <location>
        <begin position="316"/>
        <end position="376"/>
    </location>
</feature>
<accession>A0A2W5KH42</accession>
<dbReference type="Pfam" id="PF17782">
    <property type="entry name" value="WHD_DprA"/>
    <property type="match status" value="1"/>
</dbReference>
<dbReference type="Pfam" id="PF02481">
    <property type="entry name" value="DNA_processg_A"/>
    <property type="match status" value="1"/>
</dbReference>
<protein>
    <submittedName>
        <fullName evidence="4">DNA-protecting protein DprA</fullName>
    </submittedName>
</protein>
<evidence type="ECO:0000256" key="1">
    <source>
        <dbReference type="ARBA" id="ARBA00006525"/>
    </source>
</evidence>
<dbReference type="InterPro" id="IPR041614">
    <property type="entry name" value="DprA_WH"/>
</dbReference>
<dbReference type="InterPro" id="IPR003488">
    <property type="entry name" value="DprA"/>
</dbReference>
<evidence type="ECO:0000259" key="2">
    <source>
        <dbReference type="Pfam" id="PF02481"/>
    </source>
</evidence>
<feature type="domain" description="Smf/DprA SLOG" evidence="2">
    <location>
        <begin position="80"/>
        <end position="288"/>
    </location>
</feature>
<dbReference type="GO" id="GO:0009294">
    <property type="term" value="P:DNA-mediated transformation"/>
    <property type="evidence" value="ECO:0007669"/>
    <property type="project" value="InterPro"/>
</dbReference>
<reference evidence="4 5" key="1">
    <citation type="submission" date="2017-08" db="EMBL/GenBank/DDBJ databases">
        <title>Infants hospitalized years apart are colonized by the same room-sourced microbial strains.</title>
        <authorList>
            <person name="Brooks B."/>
            <person name="Olm M.R."/>
            <person name="Firek B.A."/>
            <person name="Baker R."/>
            <person name="Thomas B.C."/>
            <person name="Morowitz M.J."/>
            <person name="Banfield J.F."/>
        </authorList>
    </citation>
    <scope>NUCLEOTIDE SEQUENCE [LARGE SCALE GENOMIC DNA]</scope>
    <source>
        <strain evidence="4">S2_005_003_R2_42</strain>
    </source>
</reference>
<dbReference type="PANTHER" id="PTHR43022:SF1">
    <property type="entry name" value="PROTEIN SMF"/>
    <property type="match status" value="1"/>
</dbReference>
<dbReference type="InterPro" id="IPR036390">
    <property type="entry name" value="WH_DNA-bd_sf"/>
</dbReference>
<name>A0A2W5KH42_9GAMM</name>
<dbReference type="SUPFAM" id="SSF46785">
    <property type="entry name" value="Winged helix' DNA-binding domain"/>
    <property type="match status" value="1"/>
</dbReference>
<sequence length="384" mass="39654">MDANASTTDAWLILLRAPGLGPARLRRLLDRHGDAAGVLDALRRRGDEEAGEAARAWACAPDADAIAADHAWLAAPQHHLLVCTDPDFPPLLRAIPGAPAALYVAGEPTRLWMPQVAVVGSRNAAAGGLATARSFARALAGAGFTVTSGLAEGIDGAAHAAALDAGGCTIAVLGTGPDQVYPRQHRELATRIGAAGALVSEFPPGTTGRPEHFPRRNRIIAGLSLGTLVVEAGIKSGSLITARYAMEQGREVFAIPGSIHNPLARGCHQLIRDGAKLTETVEELIGELAPLAGELGDHLRGRLAAAALAATAASAQPAAPQGRREDPDYARLLDALGHDPVTIDVLAQRTGLPVPSLSSMLLVLEMEGTVGSESGGRYARRAAS</sequence>
<dbReference type="AlphaFoldDB" id="A0A2W5KH42"/>
<dbReference type="Gene3D" id="3.40.50.450">
    <property type="match status" value="1"/>
</dbReference>
<dbReference type="InterPro" id="IPR057666">
    <property type="entry name" value="DrpA_SLOG"/>
</dbReference>
<dbReference type="Gene3D" id="1.10.10.10">
    <property type="entry name" value="Winged helix-like DNA-binding domain superfamily/Winged helix DNA-binding domain"/>
    <property type="match status" value="1"/>
</dbReference>